<feature type="region of interest" description="Disordered" evidence="1">
    <location>
        <begin position="116"/>
        <end position="141"/>
    </location>
</feature>
<feature type="region of interest" description="Disordered" evidence="1">
    <location>
        <begin position="59"/>
        <end position="82"/>
    </location>
</feature>
<protein>
    <submittedName>
        <fullName evidence="2">Uncharacterized protein</fullName>
    </submittedName>
</protein>
<gene>
    <name evidence="2" type="ORF">J2Z77_007479</name>
</gene>
<name>A0ABS4LHL5_STRAV</name>
<dbReference type="Proteomes" id="UP001519310">
    <property type="component" value="Unassembled WGS sequence"/>
</dbReference>
<proteinExistence type="predicted"/>
<dbReference type="RefSeq" id="WP_189967451.1">
    <property type="nucleotide sequence ID" value="NZ_BMVL01000004.1"/>
</dbReference>
<feature type="compositionally biased region" description="Basic residues" evidence="1">
    <location>
        <begin position="132"/>
        <end position="141"/>
    </location>
</feature>
<dbReference type="EMBL" id="JAGGLQ010000026">
    <property type="protein sequence ID" value="MBP2041619.1"/>
    <property type="molecule type" value="Genomic_DNA"/>
</dbReference>
<organism evidence="2 3">
    <name type="scientific">Streptomyces avidinii</name>
    <dbReference type="NCBI Taxonomy" id="1895"/>
    <lineage>
        <taxon>Bacteria</taxon>
        <taxon>Bacillati</taxon>
        <taxon>Actinomycetota</taxon>
        <taxon>Actinomycetes</taxon>
        <taxon>Kitasatosporales</taxon>
        <taxon>Streptomycetaceae</taxon>
        <taxon>Streptomyces</taxon>
    </lineage>
</organism>
<evidence type="ECO:0000313" key="2">
    <source>
        <dbReference type="EMBL" id="MBP2041619.1"/>
    </source>
</evidence>
<evidence type="ECO:0000313" key="3">
    <source>
        <dbReference type="Proteomes" id="UP001519310"/>
    </source>
</evidence>
<evidence type="ECO:0000256" key="1">
    <source>
        <dbReference type="SAM" id="MobiDB-lite"/>
    </source>
</evidence>
<comment type="caution">
    <text evidence="2">The sequence shown here is derived from an EMBL/GenBank/DDBJ whole genome shotgun (WGS) entry which is preliminary data.</text>
</comment>
<keyword evidence="3" id="KW-1185">Reference proteome</keyword>
<accession>A0ABS4LHL5</accession>
<reference evidence="2 3" key="1">
    <citation type="submission" date="2021-03" db="EMBL/GenBank/DDBJ databases">
        <title>Genomic Encyclopedia of Type Strains, Phase IV (KMG-IV): sequencing the most valuable type-strain genomes for metagenomic binning, comparative biology and taxonomic classification.</title>
        <authorList>
            <person name="Goeker M."/>
        </authorList>
    </citation>
    <scope>NUCLEOTIDE SEQUENCE [LARGE SCALE GENOMIC DNA]</scope>
    <source>
        <strain evidence="2 3">DSM 40526</strain>
    </source>
</reference>
<sequence length="141" mass="14808">MLLTEWQTGTGLLGALGLTAGLLPAYGPPAIGPKTMPGTWIDHTSGTLVFTSDGRVTASGVGRHRPGDHPSGPSERCSGSGTWSYEPGRDVWTQQVRIAVPGCTWPAWRVGGTAREPRIQQKVGDPGSGRLYKLRKASGGS</sequence>